<evidence type="ECO:0000313" key="2">
    <source>
        <dbReference type="Proteomes" id="UP000237105"/>
    </source>
</evidence>
<gene>
    <name evidence="1" type="ORF">PanWU01x14_116040</name>
</gene>
<sequence length="104" mass="12165">YATRIRIESSLTSCFSMHLIIIYNKMYSNQFVINYDLDVYNLHAYITYYTPQRKPKMGSNAYERKQIAWNQKSMGLPTQGEGRILGMSFNPRRIRIGAESSRVT</sequence>
<evidence type="ECO:0000313" key="1">
    <source>
        <dbReference type="EMBL" id="PON65592.1"/>
    </source>
</evidence>
<protein>
    <submittedName>
        <fullName evidence="1">Uncharacterized protein</fullName>
    </submittedName>
</protein>
<proteinExistence type="predicted"/>
<dbReference type="AlphaFoldDB" id="A0A2P5CX06"/>
<dbReference type="Proteomes" id="UP000237105">
    <property type="component" value="Unassembled WGS sequence"/>
</dbReference>
<reference evidence="2" key="1">
    <citation type="submission" date="2016-06" db="EMBL/GenBank/DDBJ databases">
        <title>Parallel loss of symbiosis genes in relatives of nitrogen-fixing non-legume Parasponia.</title>
        <authorList>
            <person name="Van Velzen R."/>
            <person name="Holmer R."/>
            <person name="Bu F."/>
            <person name="Rutten L."/>
            <person name="Van Zeijl A."/>
            <person name="Liu W."/>
            <person name="Santuari L."/>
            <person name="Cao Q."/>
            <person name="Sharma T."/>
            <person name="Shen D."/>
            <person name="Roswanjaya Y."/>
            <person name="Wardhani T."/>
            <person name="Kalhor M.S."/>
            <person name="Jansen J."/>
            <person name="Van den Hoogen J."/>
            <person name="Gungor B."/>
            <person name="Hartog M."/>
            <person name="Hontelez J."/>
            <person name="Verver J."/>
            <person name="Yang W.-C."/>
            <person name="Schijlen E."/>
            <person name="Repin R."/>
            <person name="Schilthuizen M."/>
            <person name="Schranz E."/>
            <person name="Heidstra R."/>
            <person name="Miyata K."/>
            <person name="Fedorova E."/>
            <person name="Kohlen W."/>
            <person name="Bisseling T."/>
            <person name="Smit S."/>
            <person name="Geurts R."/>
        </authorList>
    </citation>
    <scope>NUCLEOTIDE SEQUENCE [LARGE SCALE GENOMIC DNA]</scope>
    <source>
        <strain evidence="2">cv. WU1-14</strain>
    </source>
</reference>
<dbReference type="EMBL" id="JXTB01000086">
    <property type="protein sequence ID" value="PON65592.1"/>
    <property type="molecule type" value="Genomic_DNA"/>
</dbReference>
<comment type="caution">
    <text evidence="1">The sequence shown here is derived from an EMBL/GenBank/DDBJ whole genome shotgun (WGS) entry which is preliminary data.</text>
</comment>
<name>A0A2P5CX06_PARAD</name>
<accession>A0A2P5CX06</accession>
<feature type="non-terminal residue" evidence="1">
    <location>
        <position position="1"/>
    </location>
</feature>
<organism evidence="1 2">
    <name type="scientific">Parasponia andersonii</name>
    <name type="common">Sponia andersonii</name>
    <dbReference type="NCBI Taxonomy" id="3476"/>
    <lineage>
        <taxon>Eukaryota</taxon>
        <taxon>Viridiplantae</taxon>
        <taxon>Streptophyta</taxon>
        <taxon>Embryophyta</taxon>
        <taxon>Tracheophyta</taxon>
        <taxon>Spermatophyta</taxon>
        <taxon>Magnoliopsida</taxon>
        <taxon>eudicotyledons</taxon>
        <taxon>Gunneridae</taxon>
        <taxon>Pentapetalae</taxon>
        <taxon>rosids</taxon>
        <taxon>fabids</taxon>
        <taxon>Rosales</taxon>
        <taxon>Cannabaceae</taxon>
        <taxon>Parasponia</taxon>
    </lineage>
</organism>
<keyword evidence="2" id="KW-1185">Reference proteome</keyword>